<accession>A0A6A6ZW93</accession>
<feature type="active site" evidence="3">
    <location>
        <position position="213"/>
    </location>
</feature>
<dbReference type="Proteomes" id="UP000799424">
    <property type="component" value="Unassembled WGS sequence"/>
</dbReference>
<protein>
    <submittedName>
        <fullName evidence="5">Alpha/beta-hydrolase</fullName>
    </submittedName>
</protein>
<dbReference type="OrthoDB" id="2152029at2759"/>
<dbReference type="PANTHER" id="PTHR48081:SF8">
    <property type="entry name" value="ALPHA_BETA HYDROLASE FOLD-3 DOMAIN-CONTAINING PROTEIN-RELATED"/>
    <property type="match status" value="1"/>
</dbReference>
<gene>
    <name evidence="5" type="ORF">CC86DRAFT_352720</name>
</gene>
<organism evidence="5 6">
    <name type="scientific">Ophiobolus disseminans</name>
    <dbReference type="NCBI Taxonomy" id="1469910"/>
    <lineage>
        <taxon>Eukaryota</taxon>
        <taxon>Fungi</taxon>
        <taxon>Dikarya</taxon>
        <taxon>Ascomycota</taxon>
        <taxon>Pezizomycotina</taxon>
        <taxon>Dothideomycetes</taxon>
        <taxon>Pleosporomycetidae</taxon>
        <taxon>Pleosporales</taxon>
        <taxon>Pleosporineae</taxon>
        <taxon>Phaeosphaeriaceae</taxon>
        <taxon>Ophiobolus</taxon>
    </lineage>
</organism>
<evidence type="ECO:0000259" key="4">
    <source>
        <dbReference type="Pfam" id="PF07859"/>
    </source>
</evidence>
<comment type="similarity">
    <text evidence="1">Belongs to the 'GDXG' lipolytic enzyme family.</text>
</comment>
<dbReference type="InterPro" id="IPR029058">
    <property type="entry name" value="AB_hydrolase_fold"/>
</dbReference>
<dbReference type="PANTHER" id="PTHR48081">
    <property type="entry name" value="AB HYDROLASE SUPERFAMILY PROTEIN C4A8.06C"/>
    <property type="match status" value="1"/>
</dbReference>
<name>A0A6A6ZW93_9PLEO</name>
<proteinExistence type="inferred from homology"/>
<dbReference type="AlphaFoldDB" id="A0A6A6ZW93"/>
<evidence type="ECO:0000256" key="2">
    <source>
        <dbReference type="ARBA" id="ARBA00022801"/>
    </source>
</evidence>
<evidence type="ECO:0000256" key="1">
    <source>
        <dbReference type="ARBA" id="ARBA00010515"/>
    </source>
</evidence>
<dbReference type="InterPro" id="IPR033140">
    <property type="entry name" value="Lipase_GDXG_put_SER_AS"/>
</dbReference>
<keyword evidence="2 5" id="KW-0378">Hydrolase</keyword>
<feature type="domain" description="Alpha/beta hydrolase fold-3" evidence="4">
    <location>
        <begin position="129"/>
        <end position="349"/>
    </location>
</feature>
<dbReference type="EMBL" id="MU006228">
    <property type="protein sequence ID" value="KAF2825330.1"/>
    <property type="molecule type" value="Genomic_DNA"/>
</dbReference>
<evidence type="ECO:0000256" key="3">
    <source>
        <dbReference type="PROSITE-ProRule" id="PRU10038"/>
    </source>
</evidence>
<dbReference type="InterPro" id="IPR013094">
    <property type="entry name" value="AB_hydrolase_3"/>
</dbReference>
<dbReference type="GO" id="GO:0016787">
    <property type="term" value="F:hydrolase activity"/>
    <property type="evidence" value="ECO:0007669"/>
    <property type="project" value="UniProtKB-KW"/>
</dbReference>
<dbReference type="InterPro" id="IPR050300">
    <property type="entry name" value="GDXG_lipolytic_enzyme"/>
</dbReference>
<evidence type="ECO:0000313" key="5">
    <source>
        <dbReference type="EMBL" id="KAF2825330.1"/>
    </source>
</evidence>
<keyword evidence="6" id="KW-1185">Reference proteome</keyword>
<dbReference type="SUPFAM" id="SSF53474">
    <property type="entry name" value="alpha/beta-Hydrolases"/>
    <property type="match status" value="1"/>
</dbReference>
<reference evidence="5" key="1">
    <citation type="journal article" date="2020" name="Stud. Mycol.">
        <title>101 Dothideomycetes genomes: a test case for predicting lifestyles and emergence of pathogens.</title>
        <authorList>
            <person name="Haridas S."/>
            <person name="Albert R."/>
            <person name="Binder M."/>
            <person name="Bloem J."/>
            <person name="Labutti K."/>
            <person name="Salamov A."/>
            <person name="Andreopoulos B."/>
            <person name="Baker S."/>
            <person name="Barry K."/>
            <person name="Bills G."/>
            <person name="Bluhm B."/>
            <person name="Cannon C."/>
            <person name="Castanera R."/>
            <person name="Culley D."/>
            <person name="Daum C."/>
            <person name="Ezra D."/>
            <person name="Gonzalez J."/>
            <person name="Henrissat B."/>
            <person name="Kuo A."/>
            <person name="Liang C."/>
            <person name="Lipzen A."/>
            <person name="Lutzoni F."/>
            <person name="Magnuson J."/>
            <person name="Mondo S."/>
            <person name="Nolan M."/>
            <person name="Ohm R."/>
            <person name="Pangilinan J."/>
            <person name="Park H.-J."/>
            <person name="Ramirez L."/>
            <person name="Alfaro M."/>
            <person name="Sun H."/>
            <person name="Tritt A."/>
            <person name="Yoshinaga Y."/>
            <person name="Zwiers L.-H."/>
            <person name="Turgeon B."/>
            <person name="Goodwin S."/>
            <person name="Spatafora J."/>
            <person name="Crous P."/>
            <person name="Grigoriev I."/>
        </authorList>
    </citation>
    <scope>NUCLEOTIDE SEQUENCE</scope>
    <source>
        <strain evidence="5">CBS 113818</strain>
    </source>
</reference>
<dbReference type="Pfam" id="PF07859">
    <property type="entry name" value="Abhydrolase_3"/>
    <property type="match status" value="1"/>
</dbReference>
<sequence length="376" mass="41640">MMTVVTYQPFKGLYALTALGFELARLPLFLAKYLHNYGRQHPEWTFRQALGVRIFFSVVYHLATTQTGTALPLTPGSEKERWITMKPAKEEMYKGPLRSNPDVKPVEIGGTWYPAPLTNGSDKSNIKVIFHIHGGAFVVADGRTANSGAFAKRLLKHATATHVFCPQYRLSLLPVSKTSNPFPAACQDSLTSYLYLINDLKISPKDIVLSGDSAGANLAISLLRYIVDYGTDLDIPNPSAGLLWSPWVNPSDVSCSFVHDNPNYHTDYLSTPFTNWGSVAYAGLPGVSTLAHPYINHKLKMFKTEVPLWVNTGGAEVLFFDDKEWSEKMKDAGNDVTLMIEKTAPHDVLLIADALGFQKEADNSAKQAGEWLKSKR</sequence>
<dbReference type="Gene3D" id="3.40.50.1820">
    <property type="entry name" value="alpha/beta hydrolase"/>
    <property type="match status" value="1"/>
</dbReference>
<evidence type="ECO:0000313" key="6">
    <source>
        <dbReference type="Proteomes" id="UP000799424"/>
    </source>
</evidence>
<dbReference type="InterPro" id="IPR002168">
    <property type="entry name" value="Lipase_GDXG_HIS_AS"/>
</dbReference>
<dbReference type="PROSITE" id="PS01173">
    <property type="entry name" value="LIPASE_GDXG_HIS"/>
    <property type="match status" value="1"/>
</dbReference>
<dbReference type="PROSITE" id="PS01174">
    <property type="entry name" value="LIPASE_GDXG_SER"/>
    <property type="match status" value="1"/>
</dbReference>